<reference evidence="1" key="1">
    <citation type="submission" date="2023-10" db="EMBL/GenBank/DDBJ databases">
        <title>Genome assembly of Pristionchus species.</title>
        <authorList>
            <person name="Yoshida K."/>
            <person name="Sommer R.J."/>
        </authorList>
    </citation>
    <scope>NUCLEOTIDE SEQUENCE</scope>
    <source>
        <strain evidence="1">RS5133</strain>
    </source>
</reference>
<evidence type="ECO:0000313" key="1">
    <source>
        <dbReference type="EMBL" id="GMT33134.1"/>
    </source>
</evidence>
<feature type="non-terminal residue" evidence="1">
    <location>
        <position position="1"/>
    </location>
</feature>
<comment type="caution">
    <text evidence="1">The sequence shown here is derived from an EMBL/GenBank/DDBJ whole genome shotgun (WGS) entry which is preliminary data.</text>
</comment>
<evidence type="ECO:0008006" key="3">
    <source>
        <dbReference type="Google" id="ProtNLM"/>
    </source>
</evidence>
<keyword evidence="2" id="KW-1185">Reference proteome</keyword>
<accession>A0AAV5WR12</accession>
<protein>
    <recommendedName>
        <fullName evidence="3">RNA binding protein</fullName>
    </recommendedName>
</protein>
<proteinExistence type="predicted"/>
<dbReference type="Proteomes" id="UP001432322">
    <property type="component" value="Unassembled WGS sequence"/>
</dbReference>
<name>A0AAV5WR12_9BILA</name>
<organism evidence="1 2">
    <name type="scientific">Pristionchus fissidentatus</name>
    <dbReference type="NCBI Taxonomy" id="1538716"/>
    <lineage>
        <taxon>Eukaryota</taxon>
        <taxon>Metazoa</taxon>
        <taxon>Ecdysozoa</taxon>
        <taxon>Nematoda</taxon>
        <taxon>Chromadorea</taxon>
        <taxon>Rhabditida</taxon>
        <taxon>Rhabditina</taxon>
        <taxon>Diplogasteromorpha</taxon>
        <taxon>Diplogasteroidea</taxon>
        <taxon>Neodiplogasteridae</taxon>
        <taxon>Pristionchus</taxon>
    </lineage>
</organism>
<dbReference type="AlphaFoldDB" id="A0AAV5WR12"/>
<dbReference type="EMBL" id="BTSY01000006">
    <property type="protein sequence ID" value="GMT33134.1"/>
    <property type="molecule type" value="Genomic_DNA"/>
</dbReference>
<evidence type="ECO:0000313" key="2">
    <source>
        <dbReference type="Proteomes" id="UP001432322"/>
    </source>
</evidence>
<gene>
    <name evidence="1" type="ORF">PFISCL1PPCAC_24431</name>
</gene>
<sequence length="224" mass="26036">VDQMLEQFVFLWNVPATMTWKEVQGIIHPKVIKVETMSMIEPETSQERTKTVILQVFSTSESTFLEKELNGIELRNGETMRANVETSLYVFFITDYTMHIPNFIKQNLRNFTMSVDEGKGIIRCEFNTYGDFTRAYKSIEAMMANSVKMKMYRYTKGGNKLPAPSVLSLKFHSIPRRQEESDHDLVPYNPPSTAEINLWVMEKDYKMWNALNSVKYPTIPSCLM</sequence>